<evidence type="ECO:0000313" key="9">
    <source>
        <dbReference type="EMBL" id="QAV19027.1"/>
    </source>
</evidence>
<keyword evidence="11" id="KW-1185">Reference proteome</keyword>
<feature type="domain" description="Fe/B12 periplasmic-binding" evidence="7">
    <location>
        <begin position="67"/>
        <end position="326"/>
    </location>
</feature>
<dbReference type="EMBL" id="JAMDMJ010000029">
    <property type="protein sequence ID" value="MCY9598354.1"/>
    <property type="molecule type" value="Genomic_DNA"/>
</dbReference>
<dbReference type="PANTHER" id="PTHR30532">
    <property type="entry name" value="IRON III DICITRATE-BINDING PERIPLASMIC PROTEIN"/>
    <property type="match status" value="1"/>
</dbReference>
<evidence type="ECO:0000313" key="11">
    <source>
        <dbReference type="Proteomes" id="UP001527202"/>
    </source>
</evidence>
<evidence type="ECO:0000256" key="6">
    <source>
        <dbReference type="SAM" id="SignalP"/>
    </source>
</evidence>
<evidence type="ECO:0000256" key="4">
    <source>
        <dbReference type="ARBA" id="ARBA00022729"/>
    </source>
</evidence>
<dbReference type="KEGG" id="pchi:PC41400_15600"/>
<evidence type="ECO:0000313" key="8">
    <source>
        <dbReference type="EMBL" id="MCY9598354.1"/>
    </source>
</evidence>
<accession>A0A410WXL8</accession>
<evidence type="ECO:0000256" key="3">
    <source>
        <dbReference type="ARBA" id="ARBA00022448"/>
    </source>
</evidence>
<dbReference type="InterPro" id="IPR002491">
    <property type="entry name" value="ABC_transptr_periplasmic_BD"/>
</dbReference>
<organism evidence="9 10">
    <name type="scientific">Paenibacillus chitinolyticus</name>
    <dbReference type="NCBI Taxonomy" id="79263"/>
    <lineage>
        <taxon>Bacteria</taxon>
        <taxon>Bacillati</taxon>
        <taxon>Bacillota</taxon>
        <taxon>Bacilli</taxon>
        <taxon>Bacillales</taxon>
        <taxon>Paenibacillaceae</taxon>
        <taxon>Paenibacillus</taxon>
    </lineage>
</organism>
<dbReference type="Proteomes" id="UP000288943">
    <property type="component" value="Chromosome"/>
</dbReference>
<keyword evidence="4 6" id="KW-0732">Signal</keyword>
<evidence type="ECO:0000256" key="1">
    <source>
        <dbReference type="ARBA" id="ARBA00004196"/>
    </source>
</evidence>
<dbReference type="Pfam" id="PF01497">
    <property type="entry name" value="Peripla_BP_2"/>
    <property type="match status" value="1"/>
</dbReference>
<feature type="chain" id="PRO_5038904071" evidence="6">
    <location>
        <begin position="23"/>
        <end position="326"/>
    </location>
</feature>
<keyword evidence="3" id="KW-0813">Transport</keyword>
<sequence length="326" mass="35278">MKKTWVAAGLVAVTLLSSACGAQKEAAKTGGAEATKSPAATAAGTNETRKITYLGKEYTVPSKAERIVVAGSFESMEDALVLGVKPIGANSVGGKFPEMFKSITDKAESVGEKTQPNLETILKLKPDVILGSTKFPPEMMEKMNKVKVTLPISHVSTDWEANLNVLAELTGQQDKAKEAIEKYKKEAAAAKEKLGTSLKDKKVLAIRVRAGSIAIYPAGVFFNPSLYTDLGLAVPNEVKEAKAQQLISLEKLSEINPDYMFVQFSEDENKEQPKALEDLEKNPIWQSINAVKNKKMFVNVVDPLAQGGTSYSKIKFLEAALPKLTN</sequence>
<dbReference type="EMBL" id="CP026520">
    <property type="protein sequence ID" value="QAV19027.1"/>
    <property type="molecule type" value="Genomic_DNA"/>
</dbReference>
<keyword evidence="5" id="KW-0175">Coiled coil</keyword>
<gene>
    <name evidence="8" type="ORF">M5X16_21640</name>
    <name evidence="9" type="ORF">PC41400_15600</name>
</gene>
<name>A0A410WXL8_9BACL</name>
<dbReference type="Proteomes" id="UP001527202">
    <property type="component" value="Unassembled WGS sequence"/>
</dbReference>
<dbReference type="PROSITE" id="PS51257">
    <property type="entry name" value="PROKAR_LIPOPROTEIN"/>
    <property type="match status" value="1"/>
</dbReference>
<comment type="similarity">
    <text evidence="2">Belongs to the bacterial solute-binding protein 8 family.</text>
</comment>
<dbReference type="PROSITE" id="PS50983">
    <property type="entry name" value="FE_B12_PBP"/>
    <property type="match status" value="1"/>
</dbReference>
<dbReference type="SUPFAM" id="SSF53807">
    <property type="entry name" value="Helical backbone' metal receptor"/>
    <property type="match status" value="1"/>
</dbReference>
<evidence type="ECO:0000259" key="7">
    <source>
        <dbReference type="PROSITE" id="PS50983"/>
    </source>
</evidence>
<dbReference type="Gene3D" id="3.40.50.1980">
    <property type="entry name" value="Nitrogenase molybdenum iron protein domain"/>
    <property type="match status" value="2"/>
</dbReference>
<dbReference type="RefSeq" id="WP_042225752.1">
    <property type="nucleotide sequence ID" value="NZ_CP026520.1"/>
</dbReference>
<evidence type="ECO:0000256" key="2">
    <source>
        <dbReference type="ARBA" id="ARBA00008814"/>
    </source>
</evidence>
<dbReference type="InterPro" id="IPR051313">
    <property type="entry name" value="Bact_iron-sidero_bind"/>
</dbReference>
<protein>
    <submittedName>
        <fullName evidence="8">ABC transporter substrate-binding protein</fullName>
    </submittedName>
    <submittedName>
        <fullName evidence="9">Iron-uptake system-binding protein</fullName>
    </submittedName>
</protein>
<evidence type="ECO:0000256" key="5">
    <source>
        <dbReference type="SAM" id="Coils"/>
    </source>
</evidence>
<reference evidence="8 11" key="2">
    <citation type="submission" date="2022-05" db="EMBL/GenBank/DDBJ databases">
        <title>Genome Sequencing of Bee-Associated Microbes.</title>
        <authorList>
            <person name="Dunlap C."/>
        </authorList>
    </citation>
    <scope>NUCLEOTIDE SEQUENCE [LARGE SCALE GENOMIC DNA]</scope>
    <source>
        <strain evidence="8 11">NRRL B-23120</strain>
    </source>
</reference>
<feature type="signal peptide" evidence="6">
    <location>
        <begin position="1"/>
        <end position="22"/>
    </location>
</feature>
<dbReference type="AlphaFoldDB" id="A0A410WXL8"/>
<dbReference type="OrthoDB" id="26763at2"/>
<dbReference type="GO" id="GO:0030288">
    <property type="term" value="C:outer membrane-bounded periplasmic space"/>
    <property type="evidence" value="ECO:0007669"/>
    <property type="project" value="TreeGrafter"/>
</dbReference>
<dbReference type="PANTHER" id="PTHR30532:SF10">
    <property type="entry name" value="IRON-UPTAKE SYSTEM-BINDING PROTEIN"/>
    <property type="match status" value="1"/>
</dbReference>
<comment type="subcellular location">
    <subcellularLocation>
        <location evidence="1">Cell envelope</location>
    </subcellularLocation>
</comment>
<proteinExistence type="inferred from homology"/>
<feature type="coiled-coil region" evidence="5">
    <location>
        <begin position="166"/>
        <end position="200"/>
    </location>
</feature>
<evidence type="ECO:0000313" key="10">
    <source>
        <dbReference type="Proteomes" id="UP000288943"/>
    </source>
</evidence>
<reference evidence="9 10" key="1">
    <citation type="submission" date="2018-01" db="EMBL/GenBank/DDBJ databases">
        <title>The whole genome sequencing and assembly of Paenibacillus chitinolyticus KCCM 41400 strain.</title>
        <authorList>
            <person name="Kim J.-Y."/>
            <person name="Park M.-K."/>
            <person name="Lee Y.-J."/>
            <person name="Yi H."/>
            <person name="Bahn Y.-S."/>
            <person name="Kim J.F."/>
            <person name="Lee D.-W."/>
        </authorList>
    </citation>
    <scope>NUCLEOTIDE SEQUENCE [LARGE SCALE GENOMIC DNA]</scope>
    <source>
        <strain evidence="9 10">KCCM 41400</strain>
    </source>
</reference>
<dbReference type="GO" id="GO:1901678">
    <property type="term" value="P:iron coordination entity transport"/>
    <property type="evidence" value="ECO:0007669"/>
    <property type="project" value="UniProtKB-ARBA"/>
</dbReference>
<dbReference type="GeneID" id="95376237"/>